<reference evidence="2 3" key="1">
    <citation type="submission" date="2018-11" db="EMBL/GenBank/DDBJ databases">
        <title>Gordonia insulae sp. nov., isolated from an island soil.</title>
        <authorList>
            <person name="Kim Y.S."/>
            <person name="Kim S.B."/>
        </authorList>
    </citation>
    <scope>NUCLEOTIDE SEQUENCE [LARGE SCALE GENOMIC DNA]</scope>
    <source>
        <strain evidence="2 3">MMS17-SY073</strain>
    </source>
</reference>
<dbReference type="InterPro" id="IPR036812">
    <property type="entry name" value="NAD(P)_OxRdtase_dom_sf"/>
</dbReference>
<evidence type="ECO:0000313" key="2">
    <source>
        <dbReference type="EMBL" id="AZG45683.1"/>
    </source>
</evidence>
<evidence type="ECO:0000313" key="3">
    <source>
        <dbReference type="Proteomes" id="UP000271469"/>
    </source>
</evidence>
<keyword evidence="3" id="KW-1185">Reference proteome</keyword>
<dbReference type="InterPro" id="IPR050523">
    <property type="entry name" value="AKR_Detox_Biosynth"/>
</dbReference>
<accession>A0A3G8JKZ0</accession>
<dbReference type="Gene3D" id="3.20.20.100">
    <property type="entry name" value="NADP-dependent oxidoreductase domain"/>
    <property type="match status" value="1"/>
</dbReference>
<protein>
    <recommendedName>
        <fullName evidence="1">NADP-dependent oxidoreductase domain-containing protein</fullName>
    </recommendedName>
</protein>
<dbReference type="InterPro" id="IPR023210">
    <property type="entry name" value="NADP_OxRdtase_dom"/>
</dbReference>
<dbReference type="GO" id="GO:0005829">
    <property type="term" value="C:cytosol"/>
    <property type="evidence" value="ECO:0007669"/>
    <property type="project" value="TreeGrafter"/>
</dbReference>
<name>A0A3G8JKZ0_9ACTN</name>
<dbReference type="KEGG" id="gom:D7316_02283"/>
<dbReference type="AlphaFoldDB" id="A0A3G8JKZ0"/>
<sequence>MNALAISDHQGYQRFISNQIYDSLQSREAEYELLPLSVDQVLGVMVWSPLAGGLLTGKYRRDRSPDNGRHIEARTEPPVRDVEQLYRTVDVIVEIAEARGSRRLTWRSRIS</sequence>
<gene>
    <name evidence="2" type="ORF">D7316_02283</name>
</gene>
<proteinExistence type="predicted"/>
<dbReference type="RefSeq" id="WP_197718216.1">
    <property type="nucleotide sequence ID" value="NZ_CP033972.1"/>
</dbReference>
<dbReference type="PANTHER" id="PTHR43364:SF18">
    <property type="entry name" value="OXIDOREDUCTASE"/>
    <property type="match status" value="1"/>
</dbReference>
<feature type="domain" description="NADP-dependent oxidoreductase" evidence="1">
    <location>
        <begin position="11"/>
        <end position="100"/>
    </location>
</feature>
<dbReference type="EMBL" id="CP033972">
    <property type="protein sequence ID" value="AZG45683.1"/>
    <property type="molecule type" value="Genomic_DNA"/>
</dbReference>
<dbReference type="Pfam" id="PF00248">
    <property type="entry name" value="Aldo_ket_red"/>
    <property type="match status" value="1"/>
</dbReference>
<dbReference type="Proteomes" id="UP000271469">
    <property type="component" value="Chromosome"/>
</dbReference>
<dbReference type="SUPFAM" id="SSF51430">
    <property type="entry name" value="NAD(P)-linked oxidoreductase"/>
    <property type="match status" value="1"/>
</dbReference>
<organism evidence="2 3">
    <name type="scientific">Gordonia insulae</name>
    <dbReference type="NCBI Taxonomy" id="2420509"/>
    <lineage>
        <taxon>Bacteria</taxon>
        <taxon>Bacillati</taxon>
        <taxon>Actinomycetota</taxon>
        <taxon>Actinomycetes</taxon>
        <taxon>Mycobacteriales</taxon>
        <taxon>Gordoniaceae</taxon>
        <taxon>Gordonia</taxon>
    </lineage>
</organism>
<evidence type="ECO:0000259" key="1">
    <source>
        <dbReference type="Pfam" id="PF00248"/>
    </source>
</evidence>
<dbReference type="PANTHER" id="PTHR43364">
    <property type="entry name" value="NADH-SPECIFIC METHYLGLYOXAL REDUCTASE-RELATED"/>
    <property type="match status" value="1"/>
</dbReference>